<comment type="caution">
    <text evidence="2">The sequence shown here is derived from an EMBL/GenBank/DDBJ whole genome shotgun (WGS) entry which is preliminary data.</text>
</comment>
<feature type="region of interest" description="Disordered" evidence="1">
    <location>
        <begin position="16"/>
        <end position="41"/>
    </location>
</feature>
<evidence type="ECO:0000313" key="3">
    <source>
        <dbReference type="Proteomes" id="UP001272137"/>
    </source>
</evidence>
<dbReference type="AlphaFoldDB" id="A0AAW9CVT1"/>
<accession>A0AAW9CVT1</accession>
<dbReference type="EMBL" id="QXCT01000001">
    <property type="protein sequence ID" value="MDW9251889.1"/>
    <property type="molecule type" value="Genomic_DNA"/>
</dbReference>
<gene>
    <name evidence="2" type="ORF">C7S16_6228</name>
</gene>
<dbReference type="Proteomes" id="UP001272137">
    <property type="component" value="Unassembled WGS sequence"/>
</dbReference>
<evidence type="ECO:0000256" key="1">
    <source>
        <dbReference type="SAM" id="MobiDB-lite"/>
    </source>
</evidence>
<name>A0AAW9CVT1_BURTH</name>
<sequence length="41" mass="4568">MVAIRTWVEKCTARGARRTRAPVRMRGDPPTSAAAMLRETP</sequence>
<reference evidence="2" key="1">
    <citation type="submission" date="2018-08" db="EMBL/GenBank/DDBJ databases">
        <title>Identification of Burkholderia cepacia strains that express a Burkholderia pseudomallei-like capsular polysaccharide.</title>
        <authorList>
            <person name="Burtnick M.N."/>
            <person name="Vongsouvath M."/>
            <person name="Newton P."/>
            <person name="Wuthiekanun V."/>
            <person name="Limmathurotsakul D."/>
            <person name="Brett P.J."/>
            <person name="Chantratita N."/>
            <person name="Dance D.A."/>
        </authorList>
    </citation>
    <scope>NUCLEOTIDE SEQUENCE</scope>
    <source>
        <strain evidence="2">SBXCC001</strain>
    </source>
</reference>
<evidence type="ECO:0000313" key="2">
    <source>
        <dbReference type="EMBL" id="MDW9251889.1"/>
    </source>
</evidence>
<protein>
    <submittedName>
        <fullName evidence="2">Uncharacterized protein</fullName>
    </submittedName>
</protein>
<proteinExistence type="predicted"/>
<organism evidence="2 3">
    <name type="scientific">Burkholderia thailandensis</name>
    <dbReference type="NCBI Taxonomy" id="57975"/>
    <lineage>
        <taxon>Bacteria</taxon>
        <taxon>Pseudomonadati</taxon>
        <taxon>Pseudomonadota</taxon>
        <taxon>Betaproteobacteria</taxon>
        <taxon>Burkholderiales</taxon>
        <taxon>Burkholderiaceae</taxon>
        <taxon>Burkholderia</taxon>
        <taxon>pseudomallei group</taxon>
    </lineage>
</organism>